<evidence type="ECO:0000313" key="1">
    <source>
        <dbReference type="EMBL" id="MDT0337639.1"/>
    </source>
</evidence>
<name>A0AAE4K433_9BURK</name>
<gene>
    <name evidence="1" type="ORF">RJN63_12415</name>
</gene>
<protein>
    <submittedName>
        <fullName evidence="1">Uncharacterized protein</fullName>
    </submittedName>
</protein>
<reference evidence="1" key="1">
    <citation type="submission" date="2023-02" db="EMBL/GenBank/DDBJ databases">
        <title>Description of Herbaspirillum huttiense subsp. nephrolepsisexaltata and Herbaspirillum huttiense subsp. lycopersicon.</title>
        <authorList>
            <person name="Poudel M."/>
            <person name="Sharma A."/>
            <person name="Goss E."/>
            <person name="Tapia J.H."/>
            <person name="Harmon C.M."/>
            <person name="Jones J.B."/>
        </authorList>
    </citation>
    <scope>NUCLEOTIDE SEQUENCE</scope>
    <source>
        <strain evidence="1">NC40101</strain>
    </source>
</reference>
<dbReference type="AlphaFoldDB" id="A0AAE4K433"/>
<sequence length="216" mass="23854">MNTERVRIYRNGLECGEYSSVRTAAMAASDFLAKLPHGHQATFAIREIASEALVAAVTNRRIVATVIKQRWEDGAPLATPPQYVGEEQIDVTEEVLLVPPNEFGDVKDGSEMSDSLLQPIIQWPGPTEVFLEKSICAFFGVEAVAEVTPHALAFMVSSKMINRRQISNVHLSLKFEMAAAADYSDRTLETLLDIQVASRVPGIRIRAVEVDWPPAF</sequence>
<dbReference type="RefSeq" id="WP_284078283.1">
    <property type="nucleotide sequence ID" value="NZ_JAVLSM010000007.1"/>
</dbReference>
<proteinExistence type="predicted"/>
<organism evidence="1">
    <name type="scientific">Herbaspirillum huttiense subsp. nephrolepidis</name>
    <dbReference type="NCBI Taxonomy" id="3075126"/>
    <lineage>
        <taxon>Bacteria</taxon>
        <taxon>Pseudomonadati</taxon>
        <taxon>Pseudomonadota</taxon>
        <taxon>Betaproteobacteria</taxon>
        <taxon>Burkholderiales</taxon>
        <taxon>Oxalobacteraceae</taxon>
        <taxon>Herbaspirillum</taxon>
    </lineage>
</organism>
<comment type="caution">
    <text evidence="1">The sequence shown here is derived from an EMBL/GenBank/DDBJ whole genome shotgun (WGS) entry which is preliminary data.</text>
</comment>
<accession>A0AAE4K433</accession>
<dbReference type="EMBL" id="JAVRAA010000005">
    <property type="protein sequence ID" value="MDT0337639.1"/>
    <property type="molecule type" value="Genomic_DNA"/>
</dbReference>